<dbReference type="HOGENOM" id="CLU_2494933_0_0_9"/>
<feature type="transmembrane region" description="Helical" evidence="1">
    <location>
        <begin position="60"/>
        <end position="80"/>
    </location>
</feature>
<evidence type="ECO:0000256" key="1">
    <source>
        <dbReference type="SAM" id="Phobius"/>
    </source>
</evidence>
<organism evidence="2 3">
    <name type="scientific">Paenibacillus borealis</name>
    <dbReference type="NCBI Taxonomy" id="160799"/>
    <lineage>
        <taxon>Bacteria</taxon>
        <taxon>Bacillati</taxon>
        <taxon>Bacillota</taxon>
        <taxon>Bacilli</taxon>
        <taxon>Bacillales</taxon>
        <taxon>Paenibacillaceae</taxon>
        <taxon>Paenibacillus</taxon>
    </lineage>
</organism>
<proteinExistence type="predicted"/>
<dbReference type="EMBL" id="CP009285">
    <property type="protein sequence ID" value="AIQ56639.1"/>
    <property type="molecule type" value="Genomic_DNA"/>
</dbReference>
<evidence type="ECO:0000313" key="3">
    <source>
        <dbReference type="Proteomes" id="UP000029518"/>
    </source>
</evidence>
<gene>
    <name evidence="2" type="ORF">PBOR_06555</name>
</gene>
<keyword evidence="1" id="KW-0472">Membrane</keyword>
<sequence>MKYFTRILFFVSLVVFIIYFFDAVVEYNKVFLYIIMFGFTGSFITSFFGERSIMNSSIRWISAAFVICYFAYIFIFSFLWSSANRP</sequence>
<evidence type="ECO:0008006" key="4">
    <source>
        <dbReference type="Google" id="ProtNLM"/>
    </source>
</evidence>
<keyword evidence="1" id="KW-0812">Transmembrane</keyword>
<evidence type="ECO:0000313" key="2">
    <source>
        <dbReference type="EMBL" id="AIQ56639.1"/>
    </source>
</evidence>
<dbReference type="AlphaFoldDB" id="A0A089MJ77"/>
<accession>A0A089MJ77</accession>
<keyword evidence="1" id="KW-1133">Transmembrane helix</keyword>
<feature type="transmembrane region" description="Helical" evidence="1">
    <location>
        <begin position="30"/>
        <end position="48"/>
    </location>
</feature>
<feature type="transmembrane region" description="Helical" evidence="1">
    <location>
        <begin position="7"/>
        <end position="24"/>
    </location>
</feature>
<protein>
    <recommendedName>
        <fullName evidence="4">DUF3953 domain-containing protein</fullName>
    </recommendedName>
</protein>
<keyword evidence="3" id="KW-1185">Reference proteome</keyword>
<dbReference type="KEGG" id="pbd:PBOR_06555"/>
<name>A0A089MJ77_PAEBO</name>
<dbReference type="Proteomes" id="UP000029518">
    <property type="component" value="Chromosome"/>
</dbReference>
<reference evidence="2" key="1">
    <citation type="submission" date="2014-08" db="EMBL/GenBank/DDBJ databases">
        <title>Comparative genomics of the Paenibacillus odorifer group.</title>
        <authorList>
            <person name="den Bakker H.C."/>
            <person name="Tsai Y.-C.Y.-C."/>
            <person name="Martin N."/>
            <person name="Korlach J."/>
            <person name="Wiedmann M."/>
        </authorList>
    </citation>
    <scope>NUCLEOTIDE SEQUENCE [LARGE SCALE GENOMIC DNA]</scope>
    <source>
        <strain evidence="2">DSM 13188</strain>
    </source>
</reference>